<proteinExistence type="predicted"/>
<evidence type="ECO:0000313" key="2">
    <source>
        <dbReference type="Proteomes" id="UP001060085"/>
    </source>
</evidence>
<reference evidence="2" key="1">
    <citation type="journal article" date="2023" name="Nat. Plants">
        <title>Single-cell RNA sequencing provides a high-resolution roadmap for understanding the multicellular compartmentation of specialized metabolism.</title>
        <authorList>
            <person name="Sun S."/>
            <person name="Shen X."/>
            <person name="Li Y."/>
            <person name="Li Y."/>
            <person name="Wang S."/>
            <person name="Li R."/>
            <person name="Zhang H."/>
            <person name="Shen G."/>
            <person name="Guo B."/>
            <person name="Wei J."/>
            <person name="Xu J."/>
            <person name="St-Pierre B."/>
            <person name="Chen S."/>
            <person name="Sun C."/>
        </authorList>
    </citation>
    <scope>NUCLEOTIDE SEQUENCE [LARGE SCALE GENOMIC DNA]</scope>
</reference>
<comment type="caution">
    <text evidence="1">The sequence shown here is derived from an EMBL/GenBank/DDBJ whole genome shotgun (WGS) entry which is preliminary data.</text>
</comment>
<organism evidence="1 2">
    <name type="scientific">Catharanthus roseus</name>
    <name type="common">Madagascar periwinkle</name>
    <name type="synonym">Vinca rosea</name>
    <dbReference type="NCBI Taxonomy" id="4058"/>
    <lineage>
        <taxon>Eukaryota</taxon>
        <taxon>Viridiplantae</taxon>
        <taxon>Streptophyta</taxon>
        <taxon>Embryophyta</taxon>
        <taxon>Tracheophyta</taxon>
        <taxon>Spermatophyta</taxon>
        <taxon>Magnoliopsida</taxon>
        <taxon>eudicotyledons</taxon>
        <taxon>Gunneridae</taxon>
        <taxon>Pentapetalae</taxon>
        <taxon>asterids</taxon>
        <taxon>lamiids</taxon>
        <taxon>Gentianales</taxon>
        <taxon>Apocynaceae</taxon>
        <taxon>Rauvolfioideae</taxon>
        <taxon>Vinceae</taxon>
        <taxon>Catharanthinae</taxon>
        <taxon>Catharanthus</taxon>
    </lineage>
</organism>
<dbReference type="Proteomes" id="UP001060085">
    <property type="component" value="Linkage Group LG02"/>
</dbReference>
<sequence>MEEEEDNENKDEVSDEEVEESDLSLRESITELQMGFTTFLFGPFGPPKRDARPTTTNVIPNLWAFLSWCLLIEKTTKRNENNIKHSKNDTNEANGITEEDLPPKRVPSLGLREMVHESKKKRAHLETSTPPALASIPPRTTASPTVMLICSISTAATLVSDAHFYSFFIICCGESSRPTLSSSVRPPRHLHRCC</sequence>
<evidence type="ECO:0000313" key="1">
    <source>
        <dbReference type="EMBL" id="KAI5677981.1"/>
    </source>
</evidence>
<protein>
    <submittedName>
        <fullName evidence="1">Uncharacterized protein</fullName>
    </submittedName>
</protein>
<keyword evidence="2" id="KW-1185">Reference proteome</keyword>
<dbReference type="EMBL" id="CM044702">
    <property type="protein sequence ID" value="KAI5677981.1"/>
    <property type="molecule type" value="Genomic_DNA"/>
</dbReference>
<accession>A0ACC0BZK4</accession>
<gene>
    <name evidence="1" type="ORF">M9H77_08931</name>
</gene>
<name>A0ACC0BZK4_CATRO</name>